<dbReference type="AlphaFoldDB" id="A0A0B6XW79"/>
<proteinExistence type="predicted"/>
<feature type="non-terminal residue" evidence="1">
    <location>
        <position position="77"/>
    </location>
</feature>
<accession>A0A0B6XW79</accession>
<protein>
    <submittedName>
        <fullName evidence="1">Uncharacterized protein</fullName>
    </submittedName>
</protein>
<dbReference type="EMBL" id="HACG01001452">
    <property type="protein sequence ID" value="CEK48317.1"/>
    <property type="molecule type" value="Transcribed_RNA"/>
</dbReference>
<sequence>ILNNKKVGVKIGEMTSTDIFVAEQYEYINITCGKDPSQSNQSGYSSPPELLLESLSVFSLTMAKSTSELSLYWTVCF</sequence>
<gene>
    <name evidence="1" type="primary">ORF3638</name>
</gene>
<feature type="non-terminal residue" evidence="1">
    <location>
        <position position="1"/>
    </location>
</feature>
<organism evidence="1">
    <name type="scientific">Arion vulgaris</name>
    <dbReference type="NCBI Taxonomy" id="1028688"/>
    <lineage>
        <taxon>Eukaryota</taxon>
        <taxon>Metazoa</taxon>
        <taxon>Spiralia</taxon>
        <taxon>Lophotrochozoa</taxon>
        <taxon>Mollusca</taxon>
        <taxon>Gastropoda</taxon>
        <taxon>Heterobranchia</taxon>
        <taxon>Euthyneura</taxon>
        <taxon>Panpulmonata</taxon>
        <taxon>Eupulmonata</taxon>
        <taxon>Stylommatophora</taxon>
        <taxon>Helicina</taxon>
        <taxon>Arionoidea</taxon>
        <taxon>Arionidae</taxon>
        <taxon>Arion</taxon>
    </lineage>
</organism>
<evidence type="ECO:0000313" key="1">
    <source>
        <dbReference type="EMBL" id="CEK48317.1"/>
    </source>
</evidence>
<name>A0A0B6XW79_9EUPU</name>
<reference evidence="1" key="1">
    <citation type="submission" date="2014-12" db="EMBL/GenBank/DDBJ databases">
        <title>Insight into the proteome of Arion vulgaris.</title>
        <authorList>
            <person name="Aradska J."/>
            <person name="Bulat T."/>
            <person name="Smidak R."/>
            <person name="Sarate P."/>
            <person name="Gangsoo J."/>
            <person name="Sialana F."/>
            <person name="Bilban M."/>
            <person name="Lubec G."/>
        </authorList>
    </citation>
    <scope>NUCLEOTIDE SEQUENCE</scope>
    <source>
        <tissue evidence="1">Skin</tissue>
    </source>
</reference>